<dbReference type="Proteomes" id="UP000198706">
    <property type="component" value="Unassembled WGS sequence"/>
</dbReference>
<gene>
    <name evidence="2" type="ORF">SAMN05216186_12236</name>
</gene>
<proteinExistence type="predicted"/>
<evidence type="ECO:0000313" key="3">
    <source>
        <dbReference type="Proteomes" id="UP000198706"/>
    </source>
</evidence>
<sequence length="64" mass="6750">MSQPPEPRKPSPEASQPDSALDEAIPGGSYNVDPDTADKAGVEQETLEDKDSVPAPEGEGTERE</sequence>
<keyword evidence="3" id="KW-1185">Reference proteome</keyword>
<name>A0A1G9KGV9_9PSED</name>
<feature type="compositionally biased region" description="Basic and acidic residues" evidence="1">
    <location>
        <begin position="1"/>
        <end position="11"/>
    </location>
</feature>
<dbReference type="AlphaFoldDB" id="A0A1G9KGV9"/>
<accession>A0A1G9KGV9</accession>
<reference evidence="2 3" key="1">
    <citation type="submission" date="2016-10" db="EMBL/GenBank/DDBJ databases">
        <authorList>
            <person name="de Groot N.N."/>
        </authorList>
    </citation>
    <scope>NUCLEOTIDE SEQUENCE [LARGE SCALE GENOMIC DNA]</scope>
    <source>
        <strain evidence="2 3">JCM 21544</strain>
    </source>
</reference>
<evidence type="ECO:0000256" key="1">
    <source>
        <dbReference type="SAM" id="MobiDB-lite"/>
    </source>
</evidence>
<dbReference type="EMBL" id="FNFD01000022">
    <property type="protein sequence ID" value="SDL48613.1"/>
    <property type="molecule type" value="Genomic_DNA"/>
</dbReference>
<feature type="compositionally biased region" description="Basic and acidic residues" evidence="1">
    <location>
        <begin position="36"/>
        <end position="52"/>
    </location>
</feature>
<protein>
    <submittedName>
        <fullName evidence="2">Uncharacterized protein</fullName>
    </submittedName>
</protein>
<evidence type="ECO:0000313" key="2">
    <source>
        <dbReference type="EMBL" id="SDL48613.1"/>
    </source>
</evidence>
<feature type="region of interest" description="Disordered" evidence="1">
    <location>
        <begin position="1"/>
        <end position="64"/>
    </location>
</feature>
<organism evidence="2 3">
    <name type="scientific">Pseudomonas indica</name>
    <dbReference type="NCBI Taxonomy" id="137658"/>
    <lineage>
        <taxon>Bacteria</taxon>
        <taxon>Pseudomonadati</taxon>
        <taxon>Pseudomonadota</taxon>
        <taxon>Gammaproteobacteria</taxon>
        <taxon>Pseudomonadales</taxon>
        <taxon>Pseudomonadaceae</taxon>
        <taxon>Pseudomonas</taxon>
    </lineage>
</organism>